<comment type="caution">
    <text evidence="6">Lacks conserved residue(s) required for the propagation of feature annotation.</text>
</comment>
<gene>
    <name evidence="6" type="primary">rsmG</name>
    <name evidence="7" type="ORF">ASAP_2733</name>
</gene>
<comment type="function">
    <text evidence="6">Specifically methylates the N7 position of guanine in position 527 of 16S rRNA.</text>
</comment>
<dbReference type="InterPro" id="IPR029063">
    <property type="entry name" value="SAM-dependent_MTases_sf"/>
</dbReference>
<dbReference type="Gene3D" id="3.40.50.150">
    <property type="entry name" value="Vaccinia Virus protein VP39"/>
    <property type="match status" value="1"/>
</dbReference>
<dbReference type="GO" id="GO:0070043">
    <property type="term" value="F:rRNA (guanine-N7-)-methyltransferase activity"/>
    <property type="evidence" value="ECO:0007669"/>
    <property type="project" value="UniProtKB-UniRule"/>
</dbReference>
<dbReference type="PANTHER" id="PTHR31760:SF0">
    <property type="entry name" value="S-ADENOSYL-L-METHIONINE-DEPENDENT METHYLTRANSFERASES SUPERFAMILY PROTEIN"/>
    <property type="match status" value="1"/>
</dbReference>
<dbReference type="SUPFAM" id="SSF53335">
    <property type="entry name" value="S-adenosyl-L-methionine-dependent methyltransferases"/>
    <property type="match status" value="1"/>
</dbReference>
<dbReference type="HAMAP" id="MF_00074">
    <property type="entry name" value="16SrRNA_methyltr_G"/>
    <property type="match status" value="1"/>
</dbReference>
<name>A0A060QJD0_9PROT</name>
<feature type="binding site" evidence="6">
    <location>
        <position position="125"/>
    </location>
    <ligand>
        <name>S-adenosyl-L-methionine</name>
        <dbReference type="ChEBI" id="CHEBI:59789"/>
    </ligand>
</feature>
<accession>A0A060QJD0</accession>
<dbReference type="eggNOG" id="COG0357">
    <property type="taxonomic scope" value="Bacteria"/>
</dbReference>
<keyword evidence="1 6" id="KW-0963">Cytoplasm</keyword>
<comment type="similarity">
    <text evidence="6">Belongs to the methyltransferase superfamily. RNA methyltransferase RsmG family.</text>
</comment>
<evidence type="ECO:0000256" key="3">
    <source>
        <dbReference type="ARBA" id="ARBA00022603"/>
    </source>
</evidence>
<evidence type="ECO:0000256" key="6">
    <source>
        <dbReference type="HAMAP-Rule" id="MF_00074"/>
    </source>
</evidence>
<evidence type="ECO:0000313" key="7">
    <source>
        <dbReference type="EMBL" id="CDG40778.1"/>
    </source>
</evidence>
<organism evidence="7 8">
    <name type="scientific">Asaia bogorensis</name>
    <dbReference type="NCBI Taxonomy" id="91915"/>
    <lineage>
        <taxon>Bacteria</taxon>
        <taxon>Pseudomonadati</taxon>
        <taxon>Pseudomonadota</taxon>
        <taxon>Alphaproteobacteria</taxon>
        <taxon>Acetobacterales</taxon>
        <taxon>Acetobacteraceae</taxon>
        <taxon>Asaia</taxon>
    </lineage>
</organism>
<dbReference type="Pfam" id="PF02527">
    <property type="entry name" value="GidB"/>
    <property type="match status" value="1"/>
</dbReference>
<dbReference type="RefSeq" id="WP_023978872.1">
    <property type="nucleotide sequence ID" value="NZ_CBLX010000023.1"/>
</dbReference>
<dbReference type="Proteomes" id="UP000027583">
    <property type="component" value="Unassembled WGS sequence"/>
</dbReference>
<dbReference type="EC" id="2.1.1.170" evidence="6"/>
<comment type="subcellular location">
    <subcellularLocation>
        <location evidence="6">Cytoplasm</location>
    </subcellularLocation>
</comment>
<feature type="binding site" evidence="6">
    <location>
        <begin position="111"/>
        <end position="112"/>
    </location>
    <ligand>
        <name>S-adenosyl-L-methionine</name>
        <dbReference type="ChEBI" id="CHEBI:59789"/>
    </ligand>
</feature>
<keyword evidence="4 6" id="KW-0808">Transferase</keyword>
<evidence type="ECO:0000256" key="5">
    <source>
        <dbReference type="ARBA" id="ARBA00022691"/>
    </source>
</evidence>
<dbReference type="AlphaFoldDB" id="A0A060QJD0"/>
<evidence type="ECO:0000313" key="8">
    <source>
        <dbReference type="Proteomes" id="UP000027583"/>
    </source>
</evidence>
<dbReference type="GO" id="GO:0005829">
    <property type="term" value="C:cytosol"/>
    <property type="evidence" value="ECO:0007669"/>
    <property type="project" value="TreeGrafter"/>
</dbReference>
<dbReference type="PANTHER" id="PTHR31760">
    <property type="entry name" value="S-ADENOSYL-L-METHIONINE-DEPENDENT METHYLTRANSFERASES SUPERFAMILY PROTEIN"/>
    <property type="match status" value="1"/>
</dbReference>
<evidence type="ECO:0000256" key="1">
    <source>
        <dbReference type="ARBA" id="ARBA00022490"/>
    </source>
</evidence>
<sequence length="193" mass="21497">MIEVSRETRERLEVFAALLEKWNARINLVSPRDMPHLWERHIADSLRLVPFITRGSRVIDLGSGGGFPALMIGIACDAEMVMVESDQRKCAFLREAARACGVKAQAVSRRIEQAELPPAPYVTARALASLSQLLEWSAPFLLPGGKALFLKGKNLPDELTEAERCWHMQHRILDNRAASGGAIIEISDIKRVE</sequence>
<evidence type="ECO:0000256" key="4">
    <source>
        <dbReference type="ARBA" id="ARBA00022679"/>
    </source>
</evidence>
<keyword evidence="2 6" id="KW-0698">rRNA processing</keyword>
<proteinExistence type="inferred from homology"/>
<dbReference type="PIRSF" id="PIRSF003078">
    <property type="entry name" value="GidB"/>
    <property type="match status" value="1"/>
</dbReference>
<keyword evidence="5 6" id="KW-0949">S-adenosyl-L-methionine</keyword>
<comment type="catalytic activity">
    <reaction evidence="6">
        <text>guanosine(527) in 16S rRNA + S-adenosyl-L-methionine = N(7)-methylguanosine(527) in 16S rRNA + S-adenosyl-L-homocysteine</text>
        <dbReference type="Rhea" id="RHEA:42732"/>
        <dbReference type="Rhea" id="RHEA-COMP:10209"/>
        <dbReference type="Rhea" id="RHEA-COMP:10210"/>
        <dbReference type="ChEBI" id="CHEBI:57856"/>
        <dbReference type="ChEBI" id="CHEBI:59789"/>
        <dbReference type="ChEBI" id="CHEBI:74269"/>
        <dbReference type="ChEBI" id="CHEBI:74480"/>
        <dbReference type="EC" id="2.1.1.170"/>
    </reaction>
</comment>
<reference evidence="7 8" key="2">
    <citation type="journal article" date="2014" name="PLoS ONE">
        <title>Evolution of mitochondria reconstructed from the energy metabolism of living bacteria.</title>
        <authorList>
            <person name="Degli Esposti M."/>
            <person name="Chouaia B."/>
            <person name="Comandatore F."/>
            <person name="Crotti E."/>
            <person name="Sassera D."/>
            <person name="Lievens P.M."/>
            <person name="Daffonchio D."/>
            <person name="Bandi C."/>
        </authorList>
    </citation>
    <scope>NUCLEOTIDE SEQUENCE [LARGE SCALE GENOMIC DNA]</scope>
    <source>
        <strain evidence="7 8">SF2.1</strain>
    </source>
</reference>
<feature type="binding site" evidence="6">
    <location>
        <position position="62"/>
    </location>
    <ligand>
        <name>S-adenosyl-L-methionine</name>
        <dbReference type="ChEBI" id="CHEBI:59789"/>
    </ligand>
</feature>
<feature type="binding site" evidence="6">
    <location>
        <position position="67"/>
    </location>
    <ligand>
        <name>S-adenosyl-L-methionine</name>
        <dbReference type="ChEBI" id="CHEBI:59789"/>
    </ligand>
</feature>
<protein>
    <recommendedName>
        <fullName evidence="6">Ribosomal RNA small subunit methyltransferase G</fullName>
        <ecNumber evidence="6">2.1.1.170</ecNumber>
    </recommendedName>
    <alternativeName>
        <fullName evidence="6">16S rRNA 7-methylguanosine methyltransferase</fullName>
        <shortName evidence="6">16S rRNA m7G methyltransferase</shortName>
    </alternativeName>
</protein>
<dbReference type="EMBL" id="CBLX010000023">
    <property type="protein sequence ID" value="CDG40778.1"/>
    <property type="molecule type" value="Genomic_DNA"/>
</dbReference>
<keyword evidence="3 6" id="KW-0489">Methyltransferase</keyword>
<comment type="caution">
    <text evidence="7">The sequence shown here is derived from an EMBL/GenBank/DDBJ whole genome shotgun (WGS) entry which is preliminary data.</text>
</comment>
<dbReference type="InterPro" id="IPR003682">
    <property type="entry name" value="rRNA_ssu_MeTfrase_G"/>
</dbReference>
<reference evidence="7 8" key="1">
    <citation type="journal article" date="2014" name="Genome Biol. Evol.">
        <title>Acetic acid bacteria genomes reveal functional traits for adaptation to life in insect guts.</title>
        <authorList>
            <person name="Chouaia B."/>
            <person name="Gaiarsa S."/>
            <person name="Crotti E."/>
            <person name="Comandatore F."/>
            <person name="Degli Esposti M."/>
            <person name="Ricci I."/>
            <person name="Alma A."/>
            <person name="Favia G."/>
            <person name="Bandi C."/>
            <person name="Daffonchio D."/>
        </authorList>
    </citation>
    <scope>NUCLEOTIDE SEQUENCE [LARGE SCALE GENOMIC DNA]</scope>
    <source>
        <strain evidence="7 8">SF2.1</strain>
    </source>
</reference>
<dbReference type="NCBIfam" id="TIGR00138">
    <property type="entry name" value="rsmG_gidB"/>
    <property type="match status" value="1"/>
</dbReference>
<evidence type="ECO:0000256" key="2">
    <source>
        <dbReference type="ARBA" id="ARBA00022552"/>
    </source>
</evidence>